<dbReference type="STRING" id="903984.BCR21_14390"/>
<evidence type="ECO:0000313" key="4">
    <source>
        <dbReference type="Proteomes" id="UP000094068"/>
    </source>
</evidence>
<dbReference type="EMBL" id="MIJZ01000016">
    <property type="protein sequence ID" value="OEG09537.1"/>
    <property type="molecule type" value="Genomic_DNA"/>
</dbReference>
<reference evidence="4" key="1">
    <citation type="submission" date="2016-09" db="EMBL/GenBank/DDBJ databases">
        <authorList>
            <person name="Gulvik C.A."/>
        </authorList>
    </citation>
    <scope>NUCLEOTIDE SEQUENCE [LARGE SCALE GENOMIC DNA]</scope>
    <source>
        <strain evidence="4">DSM 23328</strain>
    </source>
</reference>
<keyword evidence="1" id="KW-0732">Signal</keyword>
<evidence type="ECO:0000259" key="2">
    <source>
        <dbReference type="Pfam" id="PF16729"/>
    </source>
</evidence>
<dbReference type="Pfam" id="PF16729">
    <property type="entry name" value="DUF5067"/>
    <property type="match status" value="1"/>
</dbReference>
<gene>
    <name evidence="3" type="ORF">BCR21_14390</name>
</gene>
<feature type="domain" description="DUF5067" evidence="2">
    <location>
        <begin position="183"/>
        <end position="308"/>
    </location>
</feature>
<dbReference type="Gene3D" id="3.40.1000.10">
    <property type="entry name" value="Mog1/PsbP, alpha/beta/alpha sandwich"/>
    <property type="match status" value="1"/>
</dbReference>
<evidence type="ECO:0000313" key="3">
    <source>
        <dbReference type="EMBL" id="OEG09537.1"/>
    </source>
</evidence>
<dbReference type="PROSITE" id="PS51257">
    <property type="entry name" value="PROKAR_LIPOPROTEIN"/>
    <property type="match status" value="1"/>
</dbReference>
<keyword evidence="4" id="KW-1185">Reference proteome</keyword>
<dbReference type="RefSeq" id="WP_069647215.1">
    <property type="nucleotide sequence ID" value="NZ_MIJZ01000016.1"/>
</dbReference>
<sequence>MKINGTIILSLVAVLLFFTGCSKELEDTEQKFSARGTSYEMQLPVGWKADKEVRSDYGLQTTFSAEDTKSNSYLFITTTPATEVAQEGFGEKTREKLKERYNYKNLEGIYMKKIKVGEYPAYKYTLNTVYKEKSVWAHFYYIWTENSFVQMTFYSADDNSYEKRSERIDAAVATLKEVSFDEKEAEKSEESQEKAEGDIITIENDELKMETTGVRQVRGTDQQKLLAIRYNFTNLGADPVQPSIWQELVTASQNGRALPVAKLPEDSAFLDVKDLADAQTKMVSQGETVECVVLYDLSDQSTIELSFSQEAFPGRQAARVVIPK</sequence>
<dbReference type="InterPro" id="IPR029050">
    <property type="entry name" value="Immunoprotect_excell_Ig-like"/>
</dbReference>
<dbReference type="Gene3D" id="2.60.40.1240">
    <property type="match status" value="1"/>
</dbReference>
<protein>
    <submittedName>
        <fullName evidence="3">DUF5067 domain-containing protein</fullName>
    </submittedName>
</protein>
<dbReference type="AlphaFoldDB" id="A0A1E5GA50"/>
<comment type="caution">
    <text evidence="3">The sequence shown here is derived from an EMBL/GenBank/DDBJ whole genome shotgun (WGS) entry which is preliminary data.</text>
</comment>
<organism evidence="3 4">
    <name type="scientific">Enterococcus ureasiticus</name>
    <dbReference type="NCBI Taxonomy" id="903984"/>
    <lineage>
        <taxon>Bacteria</taxon>
        <taxon>Bacillati</taxon>
        <taxon>Bacillota</taxon>
        <taxon>Bacilli</taxon>
        <taxon>Lactobacillales</taxon>
        <taxon>Enterococcaceae</taxon>
        <taxon>Enterococcus</taxon>
    </lineage>
</organism>
<evidence type="ECO:0000256" key="1">
    <source>
        <dbReference type="ARBA" id="ARBA00022729"/>
    </source>
</evidence>
<accession>A0A1E5GA50</accession>
<dbReference type="InterPro" id="IPR031989">
    <property type="entry name" value="DUF5067"/>
</dbReference>
<name>A0A1E5GA50_9ENTE</name>
<proteinExistence type="predicted"/>
<dbReference type="Proteomes" id="UP000094068">
    <property type="component" value="Unassembled WGS sequence"/>
</dbReference>